<dbReference type="EMBL" id="BMYK01000029">
    <property type="protein sequence ID" value="GHC99471.1"/>
    <property type="molecule type" value="Genomic_DNA"/>
</dbReference>
<evidence type="ECO:0000313" key="2">
    <source>
        <dbReference type="Proteomes" id="UP000626210"/>
    </source>
</evidence>
<organism evidence="1 2">
    <name type="scientific">Pseudorhodoferax aquiterrae</name>
    <dbReference type="NCBI Taxonomy" id="747304"/>
    <lineage>
        <taxon>Bacteria</taxon>
        <taxon>Pseudomonadati</taxon>
        <taxon>Pseudomonadota</taxon>
        <taxon>Betaproteobacteria</taxon>
        <taxon>Burkholderiales</taxon>
        <taxon>Comamonadaceae</taxon>
    </lineage>
</organism>
<gene>
    <name evidence="1" type="ORF">GCM10007320_56050</name>
</gene>
<accession>A0ABQ3GAF1</accession>
<name>A0ABQ3GAF1_9BURK</name>
<comment type="caution">
    <text evidence="1">The sequence shown here is derived from an EMBL/GenBank/DDBJ whole genome shotgun (WGS) entry which is preliminary data.</text>
</comment>
<dbReference type="Proteomes" id="UP000626210">
    <property type="component" value="Unassembled WGS sequence"/>
</dbReference>
<evidence type="ECO:0000313" key="1">
    <source>
        <dbReference type="EMBL" id="GHC99471.1"/>
    </source>
</evidence>
<proteinExistence type="predicted"/>
<reference evidence="2" key="1">
    <citation type="journal article" date="2019" name="Int. J. Syst. Evol. Microbiol.">
        <title>The Global Catalogue of Microorganisms (GCM) 10K type strain sequencing project: providing services to taxonomists for standard genome sequencing and annotation.</title>
        <authorList>
            <consortium name="The Broad Institute Genomics Platform"/>
            <consortium name="The Broad Institute Genome Sequencing Center for Infectious Disease"/>
            <person name="Wu L."/>
            <person name="Ma J."/>
        </authorList>
    </citation>
    <scope>NUCLEOTIDE SEQUENCE [LARGE SCALE GENOMIC DNA]</scope>
    <source>
        <strain evidence="2">KCTC 23314</strain>
    </source>
</reference>
<keyword evidence="2" id="KW-1185">Reference proteome</keyword>
<sequence length="62" mass="6786">MEAPFPNLPEWACARAAGFAREPRTALARLAGHRTRGPDRPLHSPCSIHAPMPHCASLMARE</sequence>
<protein>
    <submittedName>
        <fullName evidence="1">Uncharacterized protein</fullName>
    </submittedName>
</protein>